<gene>
    <name evidence="1" type="ORF">OTU49_011436</name>
</gene>
<accession>A0AAW0W3D9</accession>
<protein>
    <recommendedName>
        <fullName evidence="3">Glycine zipper domain-containing protein</fullName>
    </recommendedName>
</protein>
<evidence type="ECO:0000313" key="2">
    <source>
        <dbReference type="Proteomes" id="UP001445076"/>
    </source>
</evidence>
<keyword evidence="2" id="KW-1185">Reference proteome</keyword>
<proteinExistence type="predicted"/>
<dbReference type="Proteomes" id="UP001445076">
    <property type="component" value="Unassembled WGS sequence"/>
</dbReference>
<dbReference type="PANTHER" id="PTHR21525">
    <property type="entry name" value="MOTILE SPERM PROTEIN"/>
    <property type="match status" value="1"/>
</dbReference>
<dbReference type="EMBL" id="JARKIK010000087">
    <property type="protein sequence ID" value="KAK8724078.1"/>
    <property type="molecule type" value="Genomic_DNA"/>
</dbReference>
<comment type="caution">
    <text evidence="1">The sequence shown here is derived from an EMBL/GenBank/DDBJ whole genome shotgun (WGS) entry which is preliminary data.</text>
</comment>
<name>A0AAW0W3D9_CHEQU</name>
<evidence type="ECO:0008006" key="3">
    <source>
        <dbReference type="Google" id="ProtNLM"/>
    </source>
</evidence>
<organism evidence="1 2">
    <name type="scientific">Cherax quadricarinatus</name>
    <name type="common">Australian red claw crayfish</name>
    <dbReference type="NCBI Taxonomy" id="27406"/>
    <lineage>
        <taxon>Eukaryota</taxon>
        <taxon>Metazoa</taxon>
        <taxon>Ecdysozoa</taxon>
        <taxon>Arthropoda</taxon>
        <taxon>Crustacea</taxon>
        <taxon>Multicrustacea</taxon>
        <taxon>Malacostraca</taxon>
        <taxon>Eumalacostraca</taxon>
        <taxon>Eucarida</taxon>
        <taxon>Decapoda</taxon>
        <taxon>Pleocyemata</taxon>
        <taxon>Astacidea</taxon>
        <taxon>Parastacoidea</taxon>
        <taxon>Parastacidae</taxon>
        <taxon>Cherax</taxon>
    </lineage>
</organism>
<sequence length="158" mass="16444">MSPSNIEVLTLLVRNGSGKLIRCVSRVSRIIGFVLDGIHFTASAYIDYKNGTSRNVVESIASSAGGWAGSSVGAKIGAAVGTMICPGVGTMIGGIIGSIVGSLAGSHGASCLIDVIGDACDYDIVEKNCKKCDTRFKCHKYLGEGDKCPKCHSEKQDQ</sequence>
<reference evidence="1 2" key="1">
    <citation type="journal article" date="2024" name="BMC Genomics">
        <title>Genome assembly of redclaw crayfish (Cherax quadricarinatus) provides insights into its immune adaptation and hypoxia tolerance.</title>
        <authorList>
            <person name="Liu Z."/>
            <person name="Zheng J."/>
            <person name="Li H."/>
            <person name="Fang K."/>
            <person name="Wang S."/>
            <person name="He J."/>
            <person name="Zhou D."/>
            <person name="Weng S."/>
            <person name="Chi M."/>
            <person name="Gu Z."/>
            <person name="He J."/>
            <person name="Li F."/>
            <person name="Wang M."/>
        </authorList>
    </citation>
    <scope>NUCLEOTIDE SEQUENCE [LARGE SCALE GENOMIC DNA]</scope>
    <source>
        <strain evidence="1">ZL_2023a</strain>
    </source>
</reference>
<dbReference type="AlphaFoldDB" id="A0AAW0W3D9"/>
<evidence type="ECO:0000313" key="1">
    <source>
        <dbReference type="EMBL" id="KAK8724078.1"/>
    </source>
</evidence>
<dbReference type="PANTHER" id="PTHR21525:SF2">
    <property type="entry name" value="PROTEIN CBG12274"/>
    <property type="match status" value="1"/>
</dbReference>